<accession>A0A8T1V816</accession>
<dbReference type="Proteomes" id="UP000694044">
    <property type="component" value="Unassembled WGS sequence"/>
</dbReference>
<comment type="caution">
    <text evidence="1">The sequence shown here is derived from an EMBL/GenBank/DDBJ whole genome shotgun (WGS) entry which is preliminary data.</text>
</comment>
<name>A0A8T1V816_9STRA</name>
<dbReference type="AlphaFoldDB" id="A0A8T1V816"/>
<gene>
    <name evidence="1" type="ORF">PHYPSEUDO_013316</name>
</gene>
<dbReference type="OrthoDB" id="123164at2759"/>
<organism evidence="1 2">
    <name type="scientific">Phytophthora pseudosyringae</name>
    <dbReference type="NCBI Taxonomy" id="221518"/>
    <lineage>
        <taxon>Eukaryota</taxon>
        <taxon>Sar</taxon>
        <taxon>Stramenopiles</taxon>
        <taxon>Oomycota</taxon>
        <taxon>Peronosporomycetes</taxon>
        <taxon>Peronosporales</taxon>
        <taxon>Peronosporaceae</taxon>
        <taxon>Phytophthora</taxon>
    </lineage>
</organism>
<protein>
    <submittedName>
        <fullName evidence="1">Uncharacterized protein</fullName>
    </submittedName>
</protein>
<evidence type="ECO:0000313" key="2">
    <source>
        <dbReference type="Proteomes" id="UP000694044"/>
    </source>
</evidence>
<proteinExistence type="predicted"/>
<evidence type="ECO:0000313" key="1">
    <source>
        <dbReference type="EMBL" id="KAG7376483.1"/>
    </source>
</evidence>
<keyword evidence="2" id="KW-1185">Reference proteome</keyword>
<reference evidence="1" key="1">
    <citation type="submission" date="2021-02" db="EMBL/GenBank/DDBJ databases">
        <authorList>
            <person name="Palmer J.M."/>
        </authorList>
    </citation>
    <scope>NUCLEOTIDE SEQUENCE</scope>
    <source>
        <strain evidence="1">SCRP734</strain>
    </source>
</reference>
<sequence length="385" mass="44149">MPSLLTLLLFCDFLERRLHTSNLVLLRRMLRDFFAGNERTLRDFVRLGASVVTIAPMERAHQRHRQEAARLLEQQAQLPEDSKQQAQLCVFRYLSARVATKNILWLRDMYHEFCSGRDTLVREFVRRGNEVVSVIPVDIQALQAAALQSTELASDEGDASGSDEDDDNEIASLAELATVGSMPPTQNELRACIMEVLDRIEQQEPWKQVFDSDSLPLPFKRRKLTAALATFWAEHGRAVWERRFWGPLVKLLDQRRRHLARKSRQYKARGAFKMVTTLVYEEHGANFFVQMDQRTRLHKGWWYSEPVQDLVSIAQHQSLAACLHYMESQALERFPTVPGRDTSEGKPSTCKSKSMWSTASAMAPILREICAIKDANTCATNKKKK</sequence>
<dbReference type="EMBL" id="JAGDFM010000687">
    <property type="protein sequence ID" value="KAG7376483.1"/>
    <property type="molecule type" value="Genomic_DNA"/>
</dbReference>